<dbReference type="InterPro" id="IPR052527">
    <property type="entry name" value="Metal_cation-efflux_comp"/>
</dbReference>
<organism evidence="6">
    <name type="scientific">marine sediment metagenome</name>
    <dbReference type="NCBI Taxonomy" id="412755"/>
    <lineage>
        <taxon>unclassified sequences</taxon>
        <taxon>metagenomes</taxon>
        <taxon>ecological metagenomes</taxon>
    </lineage>
</organism>
<dbReference type="AlphaFoldDB" id="X0UHI6"/>
<keyword evidence="3 5" id="KW-1133">Transmembrane helix</keyword>
<dbReference type="InterPro" id="IPR007269">
    <property type="entry name" value="ICMT_MeTrfase"/>
</dbReference>
<feature type="transmembrane region" description="Helical" evidence="5">
    <location>
        <begin position="116"/>
        <end position="136"/>
    </location>
</feature>
<evidence type="ECO:0000256" key="1">
    <source>
        <dbReference type="ARBA" id="ARBA00004141"/>
    </source>
</evidence>
<evidence type="ECO:0000256" key="3">
    <source>
        <dbReference type="ARBA" id="ARBA00022989"/>
    </source>
</evidence>
<dbReference type="GO" id="GO:0004671">
    <property type="term" value="F:protein C-terminal S-isoprenylcysteine carboxyl O-methyltransferase activity"/>
    <property type="evidence" value="ECO:0007669"/>
    <property type="project" value="InterPro"/>
</dbReference>
<gene>
    <name evidence="6" type="ORF">S01H1_20125</name>
</gene>
<comment type="subcellular location">
    <subcellularLocation>
        <location evidence="1">Membrane</location>
        <topology evidence="1">Multi-pass membrane protein</topology>
    </subcellularLocation>
</comment>
<proteinExistence type="predicted"/>
<dbReference type="Pfam" id="PF04140">
    <property type="entry name" value="ICMT"/>
    <property type="match status" value="1"/>
</dbReference>
<dbReference type="EMBL" id="BARS01010962">
    <property type="protein sequence ID" value="GAF98776.1"/>
    <property type="molecule type" value="Genomic_DNA"/>
</dbReference>
<accession>X0UHI6</accession>
<dbReference type="PANTHER" id="PTHR43847">
    <property type="entry name" value="BLL3993 PROTEIN"/>
    <property type="match status" value="1"/>
</dbReference>
<evidence type="ECO:0000256" key="5">
    <source>
        <dbReference type="SAM" id="Phobius"/>
    </source>
</evidence>
<protein>
    <recommendedName>
        <fullName evidence="7">Steroid 5-alpha reductase C-terminal domain-containing protein</fullName>
    </recommendedName>
</protein>
<dbReference type="Gene3D" id="1.20.120.1630">
    <property type="match status" value="1"/>
</dbReference>
<reference evidence="6" key="1">
    <citation type="journal article" date="2014" name="Front. Microbiol.">
        <title>High frequency of phylogenetically diverse reductive dehalogenase-homologous genes in deep subseafloor sedimentary metagenomes.</title>
        <authorList>
            <person name="Kawai M."/>
            <person name="Futagami T."/>
            <person name="Toyoda A."/>
            <person name="Takaki Y."/>
            <person name="Nishi S."/>
            <person name="Hori S."/>
            <person name="Arai W."/>
            <person name="Tsubouchi T."/>
            <person name="Morono Y."/>
            <person name="Uchiyama I."/>
            <person name="Ito T."/>
            <person name="Fujiyama A."/>
            <person name="Inagaki F."/>
            <person name="Takami H."/>
        </authorList>
    </citation>
    <scope>NUCLEOTIDE SEQUENCE</scope>
    <source>
        <strain evidence="6">Expedition CK06-06</strain>
    </source>
</reference>
<evidence type="ECO:0000256" key="4">
    <source>
        <dbReference type="ARBA" id="ARBA00023136"/>
    </source>
</evidence>
<keyword evidence="4 5" id="KW-0472">Membrane</keyword>
<evidence type="ECO:0008006" key="7">
    <source>
        <dbReference type="Google" id="ProtNLM"/>
    </source>
</evidence>
<evidence type="ECO:0000256" key="2">
    <source>
        <dbReference type="ARBA" id="ARBA00022692"/>
    </source>
</evidence>
<keyword evidence="2 5" id="KW-0812">Transmembrane</keyword>
<feature type="transmembrane region" description="Helical" evidence="5">
    <location>
        <begin position="14"/>
        <end position="34"/>
    </location>
</feature>
<feature type="transmembrane region" description="Helical" evidence="5">
    <location>
        <begin position="46"/>
        <end position="65"/>
    </location>
</feature>
<dbReference type="PANTHER" id="PTHR43847:SF1">
    <property type="entry name" value="BLL3993 PROTEIN"/>
    <property type="match status" value="1"/>
</dbReference>
<name>X0UHI6_9ZZZZ</name>
<dbReference type="GO" id="GO:0016020">
    <property type="term" value="C:membrane"/>
    <property type="evidence" value="ECO:0007669"/>
    <property type="project" value="UniProtKB-SubCell"/>
</dbReference>
<feature type="non-terminal residue" evidence="6">
    <location>
        <position position="1"/>
    </location>
</feature>
<feature type="transmembrane region" description="Helical" evidence="5">
    <location>
        <begin position="86"/>
        <end position="104"/>
    </location>
</feature>
<evidence type="ECO:0000313" key="6">
    <source>
        <dbReference type="EMBL" id="GAF98776.1"/>
    </source>
</evidence>
<sequence length="232" mass="27340">VYMKGKNTSNNRQLLIKVLIRFVLAIILIGLNFFLPAGSIKFWEAWVYMGILFTPMIFVLIYLLKKDPELLERRMKIKEKEEPQKVFVKLSILVFFIAFIIPGFDYRFEWSEVPFIVIIIADLFIFIGYLLFFLVLKENTYASRIIEVEIGQKVISTGPYAIIRHPMYVAVLTMYILSPLALGSYWAVLAILPLPILVIFRIRNEEKILIDKLPGYREYTQKVKYRLIPYIW</sequence>
<comment type="caution">
    <text evidence="6">The sequence shown here is derived from an EMBL/GenBank/DDBJ whole genome shotgun (WGS) entry which is preliminary data.</text>
</comment>